<keyword evidence="1" id="KW-0472">Membrane</keyword>
<dbReference type="Pfam" id="PF01909">
    <property type="entry name" value="NTP_transf_2"/>
    <property type="match status" value="1"/>
</dbReference>
<dbReference type="SUPFAM" id="SSF81301">
    <property type="entry name" value="Nucleotidyltransferase"/>
    <property type="match status" value="1"/>
</dbReference>
<gene>
    <name evidence="3" type="ORF">LCGC14_0764500</name>
</gene>
<name>A0A0F9Q4C6_9ZZZZ</name>
<sequence length="330" mass="39108">MQESSIIESNKKIKEKISSQLEGINKQSQNYIKDILVLINKEIGINKISSIILFGSQRAHTWEPTEVSDCDLLIIFKDRVSNHHIKEIEKYFIALEIKHHFRNFEKKISKKILGVIQQTTGIFVSHFLTKKRYWEDGIFHKIFRVNKVFSALFAPRNIVLGNILINSSILYGDDLREKVRSKLQITFFEMVKSTVMNLMICFFSFVILLIKNLNSVKYQLESVKWALKASNYYCFRDSESIDKISERFVSFEKLKSQKKARKFYSDFLQLRKTPLNNVNFLIRCPIRIVKIHNFALLYKKLIKRQERFKIRNLKRVEKPIIPDKTFPLKF</sequence>
<evidence type="ECO:0000259" key="2">
    <source>
        <dbReference type="Pfam" id="PF01909"/>
    </source>
</evidence>
<keyword evidence="1" id="KW-0812">Transmembrane</keyword>
<protein>
    <recommendedName>
        <fullName evidence="2">Polymerase nucleotidyl transferase domain-containing protein</fullName>
    </recommendedName>
</protein>
<feature type="transmembrane region" description="Helical" evidence="1">
    <location>
        <begin position="191"/>
        <end position="210"/>
    </location>
</feature>
<feature type="domain" description="Polymerase nucleotidyl transferase" evidence="2">
    <location>
        <begin position="47"/>
        <end position="91"/>
    </location>
</feature>
<dbReference type="AlphaFoldDB" id="A0A0F9Q4C6"/>
<accession>A0A0F9Q4C6</accession>
<reference evidence="3" key="1">
    <citation type="journal article" date="2015" name="Nature">
        <title>Complex archaea that bridge the gap between prokaryotes and eukaryotes.</title>
        <authorList>
            <person name="Spang A."/>
            <person name="Saw J.H."/>
            <person name="Jorgensen S.L."/>
            <person name="Zaremba-Niedzwiedzka K."/>
            <person name="Martijn J."/>
            <person name="Lind A.E."/>
            <person name="van Eijk R."/>
            <person name="Schleper C."/>
            <person name="Guy L."/>
            <person name="Ettema T.J."/>
        </authorList>
    </citation>
    <scope>NUCLEOTIDE SEQUENCE</scope>
</reference>
<evidence type="ECO:0000256" key="1">
    <source>
        <dbReference type="SAM" id="Phobius"/>
    </source>
</evidence>
<keyword evidence="1" id="KW-1133">Transmembrane helix</keyword>
<comment type="caution">
    <text evidence="3">The sequence shown here is derived from an EMBL/GenBank/DDBJ whole genome shotgun (WGS) entry which is preliminary data.</text>
</comment>
<organism evidence="3">
    <name type="scientific">marine sediment metagenome</name>
    <dbReference type="NCBI Taxonomy" id="412755"/>
    <lineage>
        <taxon>unclassified sequences</taxon>
        <taxon>metagenomes</taxon>
        <taxon>ecological metagenomes</taxon>
    </lineage>
</organism>
<dbReference type="GO" id="GO:0016779">
    <property type="term" value="F:nucleotidyltransferase activity"/>
    <property type="evidence" value="ECO:0007669"/>
    <property type="project" value="InterPro"/>
</dbReference>
<dbReference type="EMBL" id="LAZR01001901">
    <property type="protein sequence ID" value="KKN37334.1"/>
    <property type="molecule type" value="Genomic_DNA"/>
</dbReference>
<evidence type="ECO:0000313" key="3">
    <source>
        <dbReference type="EMBL" id="KKN37334.1"/>
    </source>
</evidence>
<proteinExistence type="predicted"/>
<dbReference type="Gene3D" id="3.30.460.10">
    <property type="entry name" value="Beta Polymerase, domain 2"/>
    <property type="match status" value="1"/>
</dbReference>
<dbReference type="InterPro" id="IPR043519">
    <property type="entry name" value="NT_sf"/>
</dbReference>
<dbReference type="InterPro" id="IPR002934">
    <property type="entry name" value="Polymerase_NTP_transf_dom"/>
</dbReference>